<feature type="domain" description="HTH lacI-type" evidence="5">
    <location>
        <begin position="27"/>
        <end position="83"/>
    </location>
</feature>
<dbReference type="InterPro" id="IPR046335">
    <property type="entry name" value="LacI/GalR-like_sensor"/>
</dbReference>
<dbReference type="Gene3D" id="3.40.50.2300">
    <property type="match status" value="2"/>
</dbReference>
<dbReference type="GeneID" id="301331133"/>
<evidence type="ECO:0000259" key="5">
    <source>
        <dbReference type="PROSITE" id="PS50932"/>
    </source>
</evidence>
<dbReference type="PROSITE" id="PS50932">
    <property type="entry name" value="HTH_LACI_2"/>
    <property type="match status" value="1"/>
</dbReference>
<reference evidence="6 7" key="1">
    <citation type="submission" date="2022-12" db="EMBL/GenBank/DDBJ databases">
        <authorList>
            <person name="Ruckert C."/>
            <person name="Busche T."/>
            <person name="Kalinowski J."/>
            <person name="Wittmann C."/>
        </authorList>
    </citation>
    <scope>NUCLEOTIDE SEQUENCE [LARGE SCALE GENOMIC DNA]</scope>
    <source>
        <strain evidence="6 7">DSM 40276</strain>
    </source>
</reference>
<evidence type="ECO:0000256" key="1">
    <source>
        <dbReference type="ARBA" id="ARBA00023015"/>
    </source>
</evidence>
<protein>
    <submittedName>
        <fullName evidence="6">LacI family transcriptional regulator</fullName>
    </submittedName>
</protein>
<dbReference type="InterPro" id="IPR010982">
    <property type="entry name" value="Lambda_DNA-bd_dom_sf"/>
</dbReference>
<evidence type="ECO:0000256" key="3">
    <source>
        <dbReference type="ARBA" id="ARBA00023163"/>
    </source>
</evidence>
<dbReference type="SUPFAM" id="SSF53822">
    <property type="entry name" value="Periplasmic binding protein-like I"/>
    <property type="match status" value="1"/>
</dbReference>
<dbReference type="Pfam" id="PF13377">
    <property type="entry name" value="Peripla_BP_3"/>
    <property type="match status" value="1"/>
</dbReference>
<dbReference type="Pfam" id="PF00356">
    <property type="entry name" value="LacI"/>
    <property type="match status" value="1"/>
</dbReference>
<dbReference type="PANTHER" id="PTHR30146:SF109">
    <property type="entry name" value="HTH-TYPE TRANSCRIPTIONAL REGULATOR GALS"/>
    <property type="match status" value="1"/>
</dbReference>
<evidence type="ECO:0000313" key="7">
    <source>
        <dbReference type="Proteomes" id="UP001210169"/>
    </source>
</evidence>
<name>A0ABY7IXW9_STRNI</name>
<feature type="region of interest" description="Disordered" evidence="4">
    <location>
        <begin position="1"/>
        <end position="24"/>
    </location>
</feature>
<keyword evidence="1" id="KW-0805">Transcription regulation</keyword>
<proteinExistence type="predicted"/>
<dbReference type="SMART" id="SM00354">
    <property type="entry name" value="HTH_LACI"/>
    <property type="match status" value="1"/>
</dbReference>
<accession>A0ABY7IXW9</accession>
<dbReference type="PANTHER" id="PTHR30146">
    <property type="entry name" value="LACI-RELATED TRANSCRIPTIONAL REPRESSOR"/>
    <property type="match status" value="1"/>
</dbReference>
<dbReference type="CDD" id="cd06267">
    <property type="entry name" value="PBP1_LacI_sugar_binding-like"/>
    <property type="match status" value="1"/>
</dbReference>
<dbReference type="Proteomes" id="UP001210169">
    <property type="component" value="Chromosome"/>
</dbReference>
<gene>
    <name evidence="6" type="ORF">STRNI_001943</name>
</gene>
<sequence length="360" mass="38545">MTSKPAQTGKRAVPERTKRGTPATGKVTLNDVALLAGVDRSVVSRVINDDPRLSIRPDTRKRVLETIEKLGYRGNAAARSLRTARSHMIGLLIPDFANPVYAEIIKGAEAEAGNLGYGLMTASSEGVRQSVGHYVELFGQGRVDGLLLAGEESGREMEQLRALRVPWLQVNRRMGGTDRYVVLDDEHGSGLAVEHLVALGHRRIAHIAGPETADTARRRRMGYTEAMSRAGLTADPWLIIHADYTPAGGRAAMDELLAAPQRPTAVYVSNVASAVGVLHALHIAHVAVPDDMSVIAMHDMVLADHLVPALTTVRMPLGELGARAVRLMATCGPADPIAQVVTDPVEIVVRASTAPPCTDD</sequence>
<evidence type="ECO:0000256" key="4">
    <source>
        <dbReference type="SAM" id="MobiDB-lite"/>
    </source>
</evidence>
<evidence type="ECO:0000256" key="2">
    <source>
        <dbReference type="ARBA" id="ARBA00023125"/>
    </source>
</evidence>
<dbReference type="InterPro" id="IPR028082">
    <property type="entry name" value="Peripla_BP_I"/>
</dbReference>
<dbReference type="EMBL" id="CP114203">
    <property type="protein sequence ID" value="WAU03765.1"/>
    <property type="molecule type" value="Genomic_DNA"/>
</dbReference>
<dbReference type="CDD" id="cd01392">
    <property type="entry name" value="HTH_LacI"/>
    <property type="match status" value="1"/>
</dbReference>
<evidence type="ECO:0000313" key="6">
    <source>
        <dbReference type="EMBL" id="WAU03765.1"/>
    </source>
</evidence>
<keyword evidence="2" id="KW-0238">DNA-binding</keyword>
<dbReference type="SUPFAM" id="SSF47413">
    <property type="entry name" value="lambda repressor-like DNA-binding domains"/>
    <property type="match status" value="1"/>
</dbReference>
<keyword evidence="3" id="KW-0804">Transcription</keyword>
<keyword evidence="7" id="KW-1185">Reference proteome</keyword>
<dbReference type="InterPro" id="IPR000843">
    <property type="entry name" value="HTH_LacI"/>
</dbReference>
<dbReference type="Gene3D" id="1.10.260.40">
    <property type="entry name" value="lambda repressor-like DNA-binding domains"/>
    <property type="match status" value="1"/>
</dbReference>
<dbReference type="RefSeq" id="WP_277410972.1">
    <property type="nucleotide sequence ID" value="NZ_CP114203.1"/>
</dbReference>
<organism evidence="6 7">
    <name type="scientific">Streptomyces nigrescens</name>
    <dbReference type="NCBI Taxonomy" id="1920"/>
    <lineage>
        <taxon>Bacteria</taxon>
        <taxon>Bacillati</taxon>
        <taxon>Actinomycetota</taxon>
        <taxon>Actinomycetes</taxon>
        <taxon>Kitasatosporales</taxon>
        <taxon>Streptomycetaceae</taxon>
        <taxon>Streptomyces</taxon>
    </lineage>
</organism>